<feature type="transmembrane region" description="Helical" evidence="1">
    <location>
        <begin position="126"/>
        <end position="152"/>
    </location>
</feature>
<name>A0A8D9B575_9HEMI</name>
<feature type="transmembrane region" description="Helical" evidence="1">
    <location>
        <begin position="23"/>
        <end position="45"/>
    </location>
</feature>
<feature type="transmembrane region" description="Helical" evidence="1">
    <location>
        <begin position="57"/>
        <end position="78"/>
    </location>
</feature>
<dbReference type="AlphaFoldDB" id="A0A8D9B575"/>
<proteinExistence type="predicted"/>
<organism evidence="2">
    <name type="scientific">Cacopsylla melanoneura</name>
    <dbReference type="NCBI Taxonomy" id="428564"/>
    <lineage>
        <taxon>Eukaryota</taxon>
        <taxon>Metazoa</taxon>
        <taxon>Ecdysozoa</taxon>
        <taxon>Arthropoda</taxon>
        <taxon>Hexapoda</taxon>
        <taxon>Insecta</taxon>
        <taxon>Pterygota</taxon>
        <taxon>Neoptera</taxon>
        <taxon>Paraneoptera</taxon>
        <taxon>Hemiptera</taxon>
        <taxon>Sternorrhyncha</taxon>
        <taxon>Psylloidea</taxon>
        <taxon>Psyllidae</taxon>
        <taxon>Psyllinae</taxon>
        <taxon>Cacopsylla</taxon>
    </lineage>
</organism>
<dbReference type="EMBL" id="HBUF01602987">
    <property type="protein sequence ID" value="CAG6776677.1"/>
    <property type="molecule type" value="Transcribed_RNA"/>
</dbReference>
<keyword evidence="1" id="KW-0472">Membrane</keyword>
<reference evidence="2" key="1">
    <citation type="submission" date="2021-05" db="EMBL/GenBank/DDBJ databases">
        <authorList>
            <person name="Alioto T."/>
            <person name="Alioto T."/>
            <person name="Gomez Garrido J."/>
        </authorList>
    </citation>
    <scope>NUCLEOTIDE SEQUENCE</scope>
</reference>
<evidence type="ECO:0000313" key="2">
    <source>
        <dbReference type="EMBL" id="CAG6776677.1"/>
    </source>
</evidence>
<evidence type="ECO:0000256" key="1">
    <source>
        <dbReference type="SAM" id="Phobius"/>
    </source>
</evidence>
<feature type="transmembrane region" description="Helical" evidence="1">
    <location>
        <begin position="84"/>
        <end position="105"/>
    </location>
</feature>
<keyword evidence="1" id="KW-0812">Transmembrane</keyword>
<accession>A0A8D9B575</accession>
<protein>
    <submittedName>
        <fullName evidence="2">Uncharacterized protein</fullName>
    </submittedName>
</protein>
<sequence>MPLLPIPACVEGFITGQELREGVIIICIIIILLSILPPIIFALLCGTEIAFDTSHPAHFGTAFVVVLAIIVLLILLLWEDCPGIVHFILIILWLLATISIVYYAVDMILYIMRVGIGNLLHTNCGFAYLVGLVCFILLAIVMVYGLICYWSFYAEND</sequence>
<keyword evidence="1" id="KW-1133">Transmembrane helix</keyword>